<proteinExistence type="predicted"/>
<evidence type="ECO:0000313" key="2">
    <source>
        <dbReference type="Proteomes" id="UP000008367"/>
    </source>
</evidence>
<dbReference type="EMBL" id="AJSR01002347">
    <property type="protein sequence ID" value="EKM28866.1"/>
    <property type="molecule type" value="Genomic_DNA"/>
</dbReference>
<reference evidence="1 2" key="1">
    <citation type="submission" date="2012-10" db="EMBL/GenBank/DDBJ databases">
        <title>Genome sequence of Vibrio Cholerae HENC-02.</title>
        <authorList>
            <person name="Eppinger M."/>
            <person name="Hasan N.A."/>
            <person name="Sengamalay N."/>
            <person name="Hine E."/>
            <person name="Su Q."/>
            <person name="Daugherty S.C."/>
            <person name="Young S."/>
            <person name="Sadzewicz L."/>
            <person name="Tallon L."/>
            <person name="Cebula T.A."/>
            <person name="Ravel J."/>
            <person name="Colwell R.R."/>
        </authorList>
    </citation>
    <scope>NUCLEOTIDE SEQUENCE [LARGE SCALE GENOMIC DNA]</scope>
    <source>
        <strain evidence="1 2">HENC-02</strain>
    </source>
</reference>
<protein>
    <submittedName>
        <fullName evidence="1">Uncharacterized protein</fullName>
    </submittedName>
</protein>
<dbReference type="Proteomes" id="UP000008367">
    <property type="component" value="Unassembled WGS sequence"/>
</dbReference>
<feature type="non-terminal residue" evidence="1">
    <location>
        <position position="14"/>
    </location>
</feature>
<evidence type="ECO:0000313" key="1">
    <source>
        <dbReference type="EMBL" id="EKM28866.1"/>
    </source>
</evidence>
<comment type="caution">
    <text evidence="1">The sequence shown here is derived from an EMBL/GenBank/DDBJ whole genome shotgun (WGS) entry which is preliminary data.</text>
</comment>
<sequence>MQKENRCRVEYKPG</sequence>
<gene>
    <name evidence="1" type="ORF">VCHENC02_5273</name>
</gene>
<accession>A0A454CR28</accession>
<name>A0A454CR28_VIBHA</name>
<organism evidence="1 2">
    <name type="scientific">Vibrio harveyi</name>
    <name type="common">Beneckea harveyi</name>
    <dbReference type="NCBI Taxonomy" id="669"/>
    <lineage>
        <taxon>Bacteria</taxon>
        <taxon>Pseudomonadati</taxon>
        <taxon>Pseudomonadota</taxon>
        <taxon>Gammaproteobacteria</taxon>
        <taxon>Vibrionales</taxon>
        <taxon>Vibrionaceae</taxon>
        <taxon>Vibrio</taxon>
    </lineage>
</organism>